<dbReference type="RefSeq" id="WP_143951916.1">
    <property type="nucleotide sequence ID" value="NZ_CABEHV010000004.1"/>
</dbReference>
<name>A0A4U9XXE1_STRMT</name>
<organism evidence="1 2">
    <name type="scientific">Streptococcus mitis</name>
    <dbReference type="NCBI Taxonomy" id="28037"/>
    <lineage>
        <taxon>Bacteria</taxon>
        <taxon>Bacillati</taxon>
        <taxon>Bacillota</taxon>
        <taxon>Bacilli</taxon>
        <taxon>Lactobacillales</taxon>
        <taxon>Streptococcaceae</taxon>
        <taxon>Streptococcus</taxon>
        <taxon>Streptococcus mitis group</taxon>
    </lineage>
</organism>
<evidence type="ECO:0000313" key="2">
    <source>
        <dbReference type="Proteomes" id="UP000387692"/>
    </source>
</evidence>
<gene>
    <name evidence="1" type="ORF">NCTC11189_00215</name>
</gene>
<protein>
    <submittedName>
        <fullName evidence="1">Uncharacterized protein</fullName>
    </submittedName>
</protein>
<dbReference type="EMBL" id="CABEHV010000004">
    <property type="protein sequence ID" value="VTS18454.1"/>
    <property type="molecule type" value="Genomic_DNA"/>
</dbReference>
<sequence length="70" mass="8224">MMEQKEKYHDRRGRPDGLTVEKVIHLSILRGEGTEADSIRVVEQYYNMDGILIFELDPCSPHYQEFLGLR</sequence>
<evidence type="ECO:0000313" key="1">
    <source>
        <dbReference type="EMBL" id="VTS18454.1"/>
    </source>
</evidence>
<reference evidence="1 2" key="1">
    <citation type="submission" date="2019-05" db="EMBL/GenBank/DDBJ databases">
        <authorList>
            <consortium name="Pathogen Informatics"/>
        </authorList>
    </citation>
    <scope>NUCLEOTIDE SEQUENCE [LARGE SCALE GENOMIC DNA]</scope>
    <source>
        <strain evidence="1 2">NCTC11189</strain>
    </source>
</reference>
<proteinExistence type="predicted"/>
<dbReference type="Proteomes" id="UP000387692">
    <property type="component" value="Unassembled WGS sequence"/>
</dbReference>
<accession>A0A4U9XXE1</accession>
<dbReference type="AlphaFoldDB" id="A0A4U9XXE1"/>